<dbReference type="GO" id="GO:0009103">
    <property type="term" value="P:lipopolysaccharide biosynthetic process"/>
    <property type="evidence" value="ECO:0007669"/>
    <property type="project" value="UniProtKB-ARBA"/>
</dbReference>
<keyword evidence="4" id="KW-0808">Transferase</keyword>
<dbReference type="GO" id="GO:0016763">
    <property type="term" value="F:pentosyltransferase activity"/>
    <property type="evidence" value="ECO:0007669"/>
    <property type="project" value="TreeGrafter"/>
</dbReference>
<evidence type="ECO:0000256" key="1">
    <source>
        <dbReference type="ARBA" id="ARBA00004651"/>
    </source>
</evidence>
<evidence type="ECO:0000256" key="7">
    <source>
        <dbReference type="ARBA" id="ARBA00023136"/>
    </source>
</evidence>
<evidence type="ECO:0000256" key="6">
    <source>
        <dbReference type="ARBA" id="ARBA00022989"/>
    </source>
</evidence>
<keyword evidence="3" id="KW-0328">Glycosyltransferase</keyword>
<evidence type="ECO:0000256" key="5">
    <source>
        <dbReference type="ARBA" id="ARBA00022692"/>
    </source>
</evidence>
<name>A0A2Z4FLX2_9DELT</name>
<keyword evidence="10" id="KW-1185">Reference proteome</keyword>
<dbReference type="Proteomes" id="UP000249799">
    <property type="component" value="Chromosome"/>
</dbReference>
<dbReference type="PANTHER" id="PTHR33908:SF11">
    <property type="entry name" value="MEMBRANE PROTEIN"/>
    <property type="match status" value="1"/>
</dbReference>
<dbReference type="RefSeq" id="WP_111334785.1">
    <property type="nucleotide sequence ID" value="NZ_CP030032.1"/>
</dbReference>
<evidence type="ECO:0000313" key="10">
    <source>
        <dbReference type="Proteomes" id="UP000249799"/>
    </source>
</evidence>
<dbReference type="Pfam" id="PF13231">
    <property type="entry name" value="PMT_2"/>
    <property type="match status" value="1"/>
</dbReference>
<evidence type="ECO:0000256" key="4">
    <source>
        <dbReference type="ARBA" id="ARBA00022679"/>
    </source>
</evidence>
<dbReference type="EMBL" id="CP030032">
    <property type="protein sequence ID" value="AWV89830.1"/>
    <property type="molecule type" value="Genomic_DNA"/>
</dbReference>
<evidence type="ECO:0000256" key="3">
    <source>
        <dbReference type="ARBA" id="ARBA00022676"/>
    </source>
</evidence>
<accession>A0A2Z4FLX2</accession>
<feature type="domain" description="Glycosyltransferase RgtA/B/C/D-like" evidence="8">
    <location>
        <begin position="144"/>
        <end position="263"/>
    </location>
</feature>
<keyword evidence="2" id="KW-1003">Cell membrane</keyword>
<evidence type="ECO:0000259" key="8">
    <source>
        <dbReference type="Pfam" id="PF13231"/>
    </source>
</evidence>
<gene>
    <name evidence="9" type="ORF">DN745_10955</name>
</gene>
<evidence type="ECO:0000313" key="9">
    <source>
        <dbReference type="EMBL" id="AWV89830.1"/>
    </source>
</evidence>
<organism evidence="9 10">
    <name type="scientific">Bradymonas sediminis</name>
    <dbReference type="NCBI Taxonomy" id="1548548"/>
    <lineage>
        <taxon>Bacteria</taxon>
        <taxon>Deltaproteobacteria</taxon>
        <taxon>Bradymonadales</taxon>
        <taxon>Bradymonadaceae</taxon>
        <taxon>Bradymonas</taxon>
    </lineage>
</organism>
<comment type="subcellular location">
    <subcellularLocation>
        <location evidence="1">Cell membrane</location>
        <topology evidence="1">Multi-pass membrane protein</topology>
    </subcellularLocation>
</comment>
<sequence length="953" mass="104718">MKESTHSPETAERPGFQAWWSTRTGHWVALAILALACAGLIFGQLSSLGVWKPWEADEIRIAREYAQQDAPASVESGAEADESPENAQADAPAEDHKSSADATPEPNWVTPTLDGKPVARPLLKTWVLAATVGEPAELGDYKIGELELSARLPFAVAVFLLILATFAWIRRYFDTWTALICAVAFTTTPAIFLGVHTLSSEMLFVVLSSASIMAFFELSRSETARARWLWGATLGVMLSLSFLEQRYFGLLSPLAVIIAYCVTELPFEQVARARENPSGVSSLLSRLDIGLAVASLAGAGAVVLWGLNRSAAATGETLFLPHVLQWMALLIPGFILLAGAFIGRKSSAGRALFSAPMLLALAMCALVVGVITQSYGAANPMRMLDGEIAGNIPLFSFLLENHLSGSSPAEKHMYFAMWIREIGFSLIPWVALAPLGIGYLARAARLHDEDDAPLQNIMAASTSLQRLLLVWSFITVAVVALASAFGHFYFPAYLPIILGAGLMLGDAKFFTRARLESLTIVAMGFVAITIIMMLGKDLERFPDRFMEPYLAMQEELGLPEDYAFGSTLKAIKYGWMILLATFYFGLVSWAGLTLRSLRSAPKRFADWRAARKDGAANTPDAAPEAPFYRQAKAKAAYRQESGPLARLAALFELPTTWSAWVLLAALLTAGVFLYKFAPDQSHHLSERGIFEAYTEIAKPGEKLYRYGISGSKGSVYLSDVESISKNDAFVKEFDSDSRYFVIIPRDKLAAVNYDIRGRFKRNLPVLDAKSSKLLLVSNQLEDGEEQQNYIADAIIEDPKTFTPPIPLQFADKGKIRHPTFDNSLEMIGWDIDGKPSDGSFPVFARGDSAKLTFYFRAKRRVPSSQKIFMHVDRSGSRLHGDHDPVNGEFPTNFWLPGDIIKDEYSLSIDSYASPGVYTIWLGFYNGSKRMKVTPAQASDKDNRVRVGQFIVGG</sequence>
<dbReference type="AlphaFoldDB" id="A0A2Z4FLX2"/>
<dbReference type="PANTHER" id="PTHR33908">
    <property type="entry name" value="MANNOSYLTRANSFERASE YKCB-RELATED"/>
    <property type="match status" value="1"/>
</dbReference>
<evidence type="ECO:0000256" key="2">
    <source>
        <dbReference type="ARBA" id="ARBA00022475"/>
    </source>
</evidence>
<dbReference type="KEGG" id="bsed:DN745_10955"/>
<protein>
    <recommendedName>
        <fullName evidence="8">Glycosyltransferase RgtA/B/C/D-like domain-containing protein</fullName>
    </recommendedName>
</protein>
<dbReference type="GO" id="GO:0005886">
    <property type="term" value="C:plasma membrane"/>
    <property type="evidence" value="ECO:0007669"/>
    <property type="project" value="UniProtKB-SubCell"/>
</dbReference>
<keyword evidence="7" id="KW-0472">Membrane</keyword>
<dbReference type="OrthoDB" id="5487958at2"/>
<keyword evidence="6" id="KW-1133">Transmembrane helix</keyword>
<dbReference type="InterPro" id="IPR038731">
    <property type="entry name" value="RgtA/B/C-like"/>
</dbReference>
<proteinExistence type="predicted"/>
<dbReference type="InterPro" id="IPR050297">
    <property type="entry name" value="LipidA_mod_glycosyltrf_83"/>
</dbReference>
<reference evidence="9 10" key="1">
    <citation type="submission" date="2018-06" db="EMBL/GenBank/DDBJ databases">
        <title>Lujinxingia sediminis gen. nov. sp. nov., a new facultative anaerobic member of the class Deltaproteobacteria, and proposal of Lujinxingaceae fam. nov.</title>
        <authorList>
            <person name="Guo L.-Y."/>
            <person name="Li C.-M."/>
            <person name="Wang S."/>
            <person name="Du Z.-J."/>
        </authorList>
    </citation>
    <scope>NUCLEOTIDE SEQUENCE [LARGE SCALE GENOMIC DNA]</scope>
    <source>
        <strain evidence="9 10">FA350</strain>
    </source>
</reference>
<keyword evidence="5" id="KW-0812">Transmembrane</keyword>